<sequence length="335" mass="37917">MKLLVTGGAGFIGSNFIRYVLERYPEVKIINLDKLTYAGRLENLDTVKDNPNYGFVKGDICDLKAVESLAKRADAIVNFAAETHVDRSIMDPQAFVRTDVLGTQVLLECVRKFGIKKYVQVSTDEVYGSIEQGSFKEESPLNPTSPYSASKAAGDFLCLAYYKTYGLPIVITRGANTFGPNQYPEKLMPLFITNLLEGKKVPVYGDGKQIRNWIYVLDHCRGILSALTKGEPGQVYNIGGNAEKTNLEITQMILEILGKDETMIEYVKDRPAHDFRYSLDSFKLSLLGWQPIFSFKEALKNTISWYSHNDWWWKPVKSGQFLEYYKKQYGSSEPS</sequence>
<evidence type="ECO:0000259" key="8">
    <source>
        <dbReference type="Pfam" id="PF16363"/>
    </source>
</evidence>
<keyword evidence="6 7" id="KW-0456">Lyase</keyword>
<dbReference type="AlphaFoldDB" id="A0A2M7UHH6"/>
<evidence type="ECO:0000256" key="3">
    <source>
        <dbReference type="ARBA" id="ARBA00008178"/>
    </source>
</evidence>
<name>A0A2M7UHH6_9BACT</name>
<dbReference type="CDD" id="cd05246">
    <property type="entry name" value="dTDP_GD_SDR_e"/>
    <property type="match status" value="1"/>
</dbReference>
<organism evidence="9 10">
    <name type="scientific">Candidatus Portnoybacteria bacterium CG_4_10_14_0_2_um_filter_39_11</name>
    <dbReference type="NCBI Taxonomy" id="1974797"/>
    <lineage>
        <taxon>Bacteria</taxon>
        <taxon>Candidatus Portnoyibacteriota</taxon>
    </lineage>
</organism>
<dbReference type="FunFam" id="3.40.50.720:FF:000304">
    <property type="entry name" value="UDP-glucose 4,6-dehydratase"/>
    <property type="match status" value="1"/>
</dbReference>
<keyword evidence="5" id="KW-0520">NAD</keyword>
<comment type="cofactor">
    <cofactor evidence="2 7">
        <name>NAD(+)</name>
        <dbReference type="ChEBI" id="CHEBI:57540"/>
    </cofactor>
</comment>
<dbReference type="Proteomes" id="UP000231071">
    <property type="component" value="Unassembled WGS sequence"/>
</dbReference>
<evidence type="ECO:0000256" key="7">
    <source>
        <dbReference type="RuleBase" id="RU004473"/>
    </source>
</evidence>
<proteinExistence type="inferred from homology"/>
<comment type="catalytic activity">
    <reaction evidence="1 7">
        <text>dTDP-alpha-D-glucose = dTDP-4-dehydro-6-deoxy-alpha-D-glucose + H2O</text>
        <dbReference type="Rhea" id="RHEA:17221"/>
        <dbReference type="ChEBI" id="CHEBI:15377"/>
        <dbReference type="ChEBI" id="CHEBI:57477"/>
        <dbReference type="ChEBI" id="CHEBI:57649"/>
        <dbReference type="EC" id="4.2.1.46"/>
    </reaction>
</comment>
<evidence type="ECO:0000256" key="1">
    <source>
        <dbReference type="ARBA" id="ARBA00001539"/>
    </source>
</evidence>
<dbReference type="PANTHER" id="PTHR43000">
    <property type="entry name" value="DTDP-D-GLUCOSE 4,6-DEHYDRATASE-RELATED"/>
    <property type="match status" value="1"/>
</dbReference>
<dbReference type="Gene3D" id="3.90.25.10">
    <property type="entry name" value="UDP-galactose 4-epimerase, domain 1"/>
    <property type="match status" value="1"/>
</dbReference>
<evidence type="ECO:0000313" key="9">
    <source>
        <dbReference type="EMBL" id="PIZ70649.1"/>
    </source>
</evidence>
<dbReference type="SUPFAM" id="SSF51735">
    <property type="entry name" value="NAD(P)-binding Rossmann-fold domains"/>
    <property type="match status" value="1"/>
</dbReference>
<dbReference type="Pfam" id="PF16363">
    <property type="entry name" value="GDP_Man_Dehyd"/>
    <property type="match status" value="1"/>
</dbReference>
<evidence type="ECO:0000256" key="5">
    <source>
        <dbReference type="ARBA" id="ARBA00023027"/>
    </source>
</evidence>
<dbReference type="EC" id="4.2.1.46" evidence="4 7"/>
<dbReference type="InterPro" id="IPR036291">
    <property type="entry name" value="NAD(P)-bd_dom_sf"/>
</dbReference>
<dbReference type="InterPro" id="IPR005888">
    <property type="entry name" value="dTDP_Gluc_deHydtase"/>
</dbReference>
<reference evidence="10" key="1">
    <citation type="submission" date="2017-09" db="EMBL/GenBank/DDBJ databases">
        <title>Depth-based differentiation of microbial function through sediment-hosted aquifers and enrichment of novel symbionts in the deep terrestrial subsurface.</title>
        <authorList>
            <person name="Probst A.J."/>
            <person name="Ladd B."/>
            <person name="Jarett J.K."/>
            <person name="Geller-Mcgrath D.E."/>
            <person name="Sieber C.M.K."/>
            <person name="Emerson J.B."/>
            <person name="Anantharaman K."/>
            <person name="Thomas B.C."/>
            <person name="Malmstrom R."/>
            <person name="Stieglmeier M."/>
            <person name="Klingl A."/>
            <person name="Woyke T."/>
            <person name="Ryan C.M."/>
            <person name="Banfield J.F."/>
        </authorList>
    </citation>
    <scope>NUCLEOTIDE SEQUENCE [LARGE SCALE GENOMIC DNA]</scope>
</reference>
<dbReference type="GO" id="GO:0008460">
    <property type="term" value="F:dTDP-glucose 4,6-dehydratase activity"/>
    <property type="evidence" value="ECO:0007669"/>
    <property type="project" value="UniProtKB-EC"/>
</dbReference>
<evidence type="ECO:0000256" key="6">
    <source>
        <dbReference type="ARBA" id="ARBA00023239"/>
    </source>
</evidence>
<feature type="domain" description="NAD(P)-binding" evidence="8">
    <location>
        <begin position="4"/>
        <end position="301"/>
    </location>
</feature>
<accession>A0A2M7UHH6</accession>
<protein>
    <recommendedName>
        <fullName evidence="4 7">dTDP-glucose 4,6-dehydratase</fullName>
        <ecNumber evidence="4 7">4.2.1.46</ecNumber>
    </recommendedName>
</protein>
<dbReference type="GO" id="GO:0009225">
    <property type="term" value="P:nucleotide-sugar metabolic process"/>
    <property type="evidence" value="ECO:0007669"/>
    <property type="project" value="InterPro"/>
</dbReference>
<comment type="caution">
    <text evidence="9">The sequence shown here is derived from an EMBL/GenBank/DDBJ whole genome shotgun (WGS) entry which is preliminary data.</text>
</comment>
<evidence type="ECO:0000313" key="10">
    <source>
        <dbReference type="Proteomes" id="UP000231071"/>
    </source>
</evidence>
<comment type="similarity">
    <text evidence="3 7">Belongs to the NAD(P)-dependent epimerase/dehydratase family. dTDP-glucose dehydratase subfamily.</text>
</comment>
<dbReference type="EMBL" id="PFOI01000041">
    <property type="protein sequence ID" value="PIZ70649.1"/>
    <property type="molecule type" value="Genomic_DNA"/>
</dbReference>
<gene>
    <name evidence="9" type="primary">rfbB</name>
    <name evidence="9" type="ORF">COY09_02465</name>
</gene>
<evidence type="ECO:0000256" key="4">
    <source>
        <dbReference type="ARBA" id="ARBA00011990"/>
    </source>
</evidence>
<dbReference type="InterPro" id="IPR016040">
    <property type="entry name" value="NAD(P)-bd_dom"/>
</dbReference>
<dbReference type="Gene3D" id="3.40.50.720">
    <property type="entry name" value="NAD(P)-binding Rossmann-like Domain"/>
    <property type="match status" value="1"/>
</dbReference>
<evidence type="ECO:0000256" key="2">
    <source>
        <dbReference type="ARBA" id="ARBA00001911"/>
    </source>
</evidence>
<dbReference type="NCBIfam" id="TIGR01181">
    <property type="entry name" value="dTDP_gluc_dehyt"/>
    <property type="match status" value="1"/>
</dbReference>